<accession>A0A1M7MAH8</accession>
<reference evidence="3 4" key="1">
    <citation type="submission" date="2016-11" db="EMBL/GenBank/DDBJ databases">
        <authorList>
            <person name="Jaros S."/>
            <person name="Januszkiewicz K."/>
            <person name="Wedrychowicz H."/>
        </authorList>
    </citation>
    <scope>NUCLEOTIDE SEQUENCE [LARGE SCALE GENOMIC DNA]</scope>
    <source>
        <strain evidence="3 4">DSM 15930</strain>
    </source>
</reference>
<protein>
    <submittedName>
        <fullName evidence="3">Multiple sugar transport system substrate-binding protein</fullName>
    </submittedName>
</protein>
<evidence type="ECO:0000313" key="3">
    <source>
        <dbReference type="EMBL" id="SHM87705.1"/>
    </source>
</evidence>
<dbReference type="Pfam" id="PF01547">
    <property type="entry name" value="SBP_bac_1"/>
    <property type="match status" value="1"/>
</dbReference>
<evidence type="ECO:0000256" key="1">
    <source>
        <dbReference type="SAM" id="MobiDB-lite"/>
    </source>
</evidence>
<proteinExistence type="predicted"/>
<name>A0A1M7MAH8_9FIRM</name>
<feature type="signal peptide" evidence="2">
    <location>
        <begin position="1"/>
        <end position="25"/>
    </location>
</feature>
<keyword evidence="3" id="KW-0813">Transport</keyword>
<feature type="region of interest" description="Disordered" evidence="1">
    <location>
        <begin position="27"/>
        <end position="65"/>
    </location>
</feature>
<keyword evidence="2" id="KW-0732">Signal</keyword>
<dbReference type="OrthoDB" id="383889at2"/>
<dbReference type="InterPro" id="IPR006059">
    <property type="entry name" value="SBP"/>
</dbReference>
<dbReference type="PANTHER" id="PTHR43649">
    <property type="entry name" value="ARABINOSE-BINDING PROTEIN-RELATED"/>
    <property type="match status" value="1"/>
</dbReference>
<keyword evidence="4" id="KW-1185">Reference proteome</keyword>
<evidence type="ECO:0000256" key="2">
    <source>
        <dbReference type="SAM" id="SignalP"/>
    </source>
</evidence>
<gene>
    <name evidence="3" type="ORF">SAMN02746066_03697</name>
</gene>
<dbReference type="AlphaFoldDB" id="A0A1M7MAH8"/>
<dbReference type="STRING" id="1120996.SAMN02746066_03697"/>
<feature type="compositionally biased region" description="Polar residues" evidence="1">
    <location>
        <begin position="36"/>
        <end position="50"/>
    </location>
</feature>
<feature type="chain" id="PRO_5038464278" evidence="2">
    <location>
        <begin position="26"/>
        <end position="512"/>
    </location>
</feature>
<dbReference type="PANTHER" id="PTHR43649:SF12">
    <property type="entry name" value="DIACETYLCHITOBIOSE BINDING PROTEIN DASA"/>
    <property type="match status" value="1"/>
</dbReference>
<dbReference type="Gene3D" id="3.40.190.10">
    <property type="entry name" value="Periplasmic binding protein-like II"/>
    <property type="match status" value="1"/>
</dbReference>
<dbReference type="Proteomes" id="UP000184038">
    <property type="component" value="Unassembled WGS sequence"/>
</dbReference>
<dbReference type="EMBL" id="FRCP01000020">
    <property type="protein sequence ID" value="SHM87705.1"/>
    <property type="molecule type" value="Genomic_DNA"/>
</dbReference>
<dbReference type="InterPro" id="IPR050490">
    <property type="entry name" value="Bact_solute-bd_prot1"/>
</dbReference>
<dbReference type="PROSITE" id="PS51257">
    <property type="entry name" value="PROKAR_LIPOPROTEIN"/>
    <property type="match status" value="1"/>
</dbReference>
<dbReference type="SUPFAM" id="SSF53850">
    <property type="entry name" value="Periplasmic binding protein-like II"/>
    <property type="match status" value="1"/>
</dbReference>
<organism evidence="3 4">
    <name type="scientific">Anaerosporobacter mobilis DSM 15930</name>
    <dbReference type="NCBI Taxonomy" id="1120996"/>
    <lineage>
        <taxon>Bacteria</taxon>
        <taxon>Bacillati</taxon>
        <taxon>Bacillota</taxon>
        <taxon>Clostridia</taxon>
        <taxon>Lachnospirales</taxon>
        <taxon>Lachnospiraceae</taxon>
        <taxon>Anaerosporobacter</taxon>
    </lineage>
</organism>
<dbReference type="RefSeq" id="WP_073290050.1">
    <property type="nucleotide sequence ID" value="NZ_FRCP01000020.1"/>
</dbReference>
<evidence type="ECO:0000313" key="4">
    <source>
        <dbReference type="Proteomes" id="UP000184038"/>
    </source>
</evidence>
<sequence>MRKMKKFISLFVATAMCVGMLSGCAASSGKKGDGNDATQVTEKTDGTNSTDEADNKDGDTTDTVASALPDMTTEDITLTYVHFDNEPLVQYLAEKFMEKYPNIKVEVQYYPADGEYNNTLLNMVNNGETPDCMMILGNCDFALSNQLLGDMAEYWEADPENQNILPTINEAKMGYYGTDKKYGTPMKFFPDAIYADMAVFEKMNVEMPPTDWNWDEMINAIKAVTSPSDGIYGFNQFHSLVTYYPVAADPNCIGEFGWDGTSFHMENWAKGVNQWAELVNGKYHAPFFDTDENEAWTGDRTAWAGSTGKIGFQMDAWWTYLNLFDTDEWKQKGIEFVPYTTPVVEGSGSKNVFGVLDFGGISSGTEHPREAYELLKWMGWGAEGWTHKLEGYKTITAADGTPIYKQSMPLPITLDETVWAGIKEYYPSATKENPTEEDLKYGPYFDDFFKKCINVIPFGDTQIPGFVNFIAEAYAGIEDSVRIDGKNAADYASELEQKANQYNQDALAEIGQ</sequence>
<keyword evidence="3" id="KW-0762">Sugar transport</keyword>